<sequence>MKSFLMNGYRIDHADQLSADDVNLIKEHIAFSKGEKAAGEENGEFEVTRTGS</sequence>
<evidence type="ECO:0000313" key="1">
    <source>
        <dbReference type="EMBL" id="BDY13969.1"/>
    </source>
</evidence>
<geneLocation type="plasmid" evidence="1 2">
    <name>pISO32_1</name>
</geneLocation>
<keyword evidence="1" id="KW-0614">Plasmid</keyword>
<dbReference type="RefSeq" id="WP_286338088.1">
    <property type="nucleotide sequence ID" value="NZ_AP027371.1"/>
</dbReference>
<organism evidence="1 2">
    <name type="scientific">Hydrogenimonas cancrithermarum</name>
    <dbReference type="NCBI Taxonomy" id="2993563"/>
    <lineage>
        <taxon>Bacteria</taxon>
        <taxon>Pseudomonadati</taxon>
        <taxon>Campylobacterota</taxon>
        <taxon>Epsilonproteobacteria</taxon>
        <taxon>Campylobacterales</taxon>
        <taxon>Hydrogenimonadaceae</taxon>
        <taxon>Hydrogenimonas</taxon>
    </lineage>
</organism>
<reference evidence="1 2" key="1">
    <citation type="submission" date="2023-03" db="EMBL/GenBank/DDBJ databases">
        <title>Description of Hydrogenimonas sp. ISO32.</title>
        <authorList>
            <person name="Mino S."/>
            <person name="Fukazawa S."/>
            <person name="Sawabe T."/>
        </authorList>
    </citation>
    <scope>NUCLEOTIDE SEQUENCE [LARGE SCALE GENOMIC DNA]</scope>
    <source>
        <strain evidence="1 2">ISO32</strain>
        <plasmid evidence="1 2">pISO32_1</plasmid>
    </source>
</reference>
<dbReference type="Proteomes" id="UP001321445">
    <property type="component" value="Plasmid pISO32_1"/>
</dbReference>
<dbReference type="EMBL" id="AP027371">
    <property type="protein sequence ID" value="BDY13969.1"/>
    <property type="molecule type" value="Genomic_DNA"/>
</dbReference>
<keyword evidence="2" id="KW-1185">Reference proteome</keyword>
<accession>A0ABN6WXF4</accession>
<evidence type="ECO:0000313" key="2">
    <source>
        <dbReference type="Proteomes" id="UP001321445"/>
    </source>
</evidence>
<gene>
    <name evidence="1" type="ORF">HCR_22820</name>
</gene>
<protein>
    <submittedName>
        <fullName evidence="1">Uncharacterized protein</fullName>
    </submittedName>
</protein>
<name>A0ABN6WXF4_9BACT</name>
<proteinExistence type="predicted"/>